<feature type="region of interest" description="Disordered" evidence="3">
    <location>
        <begin position="592"/>
        <end position="631"/>
    </location>
</feature>
<dbReference type="PANTHER" id="PTHR14490">
    <property type="entry name" value="ZINC FINGER, ZZ TYPE"/>
    <property type="match status" value="1"/>
</dbReference>
<dbReference type="GO" id="GO:0030686">
    <property type="term" value="C:90S preribosome"/>
    <property type="evidence" value="ECO:0007669"/>
    <property type="project" value="TreeGrafter"/>
</dbReference>
<dbReference type="FunCoup" id="A0A6L2Q762">
    <property type="interactions" value="478"/>
</dbReference>
<feature type="domain" description="Kri1-like C-terminal" evidence="4">
    <location>
        <begin position="502"/>
        <end position="588"/>
    </location>
</feature>
<dbReference type="EMBL" id="BLKM01000898">
    <property type="protein sequence ID" value="GFG39352.1"/>
    <property type="molecule type" value="Genomic_DNA"/>
</dbReference>
<dbReference type="Pfam" id="PF12936">
    <property type="entry name" value="Kri1_C"/>
    <property type="match status" value="1"/>
</dbReference>
<dbReference type="OrthoDB" id="10252032at2759"/>
<dbReference type="PANTHER" id="PTHR14490:SF5">
    <property type="entry name" value="PROTEIN KRI1 HOMOLOG"/>
    <property type="match status" value="1"/>
</dbReference>
<sequence>MLLGDISDSEVKIEINKNYAGHYDSWRQKEELQKLKARYGEESVEALCNSSDDSSSSEEDECAEQLTQQLEKDFFRTLSCLKKRDPCIYDEKVSFFDATNSTKLQEKNTDVKISDKKPVFLRDYERNLIVEREGLLSEDEDGGNECSARLRPQSPTIAEEQNLIKESLKEALASSDDDNDNEMWGGLFQKRHKTQAEVEHEEEDYREWLKGQKEELSDKRTESELKYLHDYWNDPKLSSDELFLKDYILNRRFLEANNDDDDDYIPTYDEIVHDSDVNLSEDEKTIEKQEEFEHKFNFRFEEPDKEFIKRYPRTMENSLRKCDDRRKRKRNEIKHRKEAEEARKREELKRLKSLKRKEIMEKIEKLKQVTGNDEVGFKDEDFEGDFDPEQHDKRMRQLFDSEFYDGKDSKKPEFPELDEELEIENWNTWTGRSDVTESQQNEREPHCEDPDFNMDCDYDPANQLQNELVQASRGKKKGKKGSMFAQVLATKKPVFDFKIHQTFDQYIDEYYKLDFEDIIGDLPCRFKYRNVIQNSFGLSIDEILKADDRELNQWCSLKKAVQHRPEHVEKYDVLAYDRKSKNENLKRKIFHSFYSEGPSEQQTENEETRSKEKRKHKKQISSSGSDGVEFHDGLDKKKVVVDYTIQSNEMDETKSKKRQLSLPKTSDQSSDRQKSKKKKKKKKRAKSEEGIKFSCNTPVENQSVSVISKKHNTNRVSGKKFQKASRQSSVFKKQVDPGISDARLRAYGINPKKFKNKLKYGNNQAVHNGVRHSV</sequence>
<dbReference type="GO" id="GO:0000447">
    <property type="term" value="P:endonucleolytic cleavage in ITS1 to separate SSU-rRNA from 5.8S rRNA and LSU-rRNA from tricistronic rRNA transcript (SSU-rRNA, 5.8S rRNA, LSU-rRNA)"/>
    <property type="evidence" value="ECO:0007669"/>
    <property type="project" value="TreeGrafter"/>
</dbReference>
<dbReference type="AlphaFoldDB" id="A0A6L2Q762"/>
<comment type="caution">
    <text evidence="5">The sequence shown here is derived from an EMBL/GenBank/DDBJ whole genome shotgun (WGS) entry which is preliminary data.</text>
</comment>
<feature type="region of interest" description="Disordered" evidence="3">
    <location>
        <begin position="650"/>
        <end position="690"/>
    </location>
</feature>
<dbReference type="GO" id="GO:0005730">
    <property type="term" value="C:nucleolus"/>
    <property type="evidence" value="ECO:0007669"/>
    <property type="project" value="TreeGrafter"/>
</dbReference>
<feature type="compositionally biased region" description="Basic residues" evidence="3">
    <location>
        <begin position="674"/>
        <end position="685"/>
    </location>
</feature>
<evidence type="ECO:0000259" key="4">
    <source>
        <dbReference type="Pfam" id="PF12936"/>
    </source>
</evidence>
<feature type="region of interest" description="Disordered" evidence="3">
    <location>
        <begin position="322"/>
        <end position="342"/>
    </location>
</feature>
<organism evidence="5 6">
    <name type="scientific">Coptotermes formosanus</name>
    <name type="common">Formosan subterranean termite</name>
    <dbReference type="NCBI Taxonomy" id="36987"/>
    <lineage>
        <taxon>Eukaryota</taxon>
        <taxon>Metazoa</taxon>
        <taxon>Ecdysozoa</taxon>
        <taxon>Arthropoda</taxon>
        <taxon>Hexapoda</taxon>
        <taxon>Insecta</taxon>
        <taxon>Pterygota</taxon>
        <taxon>Neoptera</taxon>
        <taxon>Polyneoptera</taxon>
        <taxon>Dictyoptera</taxon>
        <taxon>Blattodea</taxon>
        <taxon>Blattoidea</taxon>
        <taxon>Termitoidae</taxon>
        <taxon>Rhinotermitidae</taxon>
        <taxon>Coptotermes</taxon>
    </lineage>
</organism>
<dbReference type="InParanoid" id="A0A6L2Q762"/>
<evidence type="ECO:0000256" key="2">
    <source>
        <dbReference type="ARBA" id="ARBA00017294"/>
    </source>
</evidence>
<dbReference type="InterPro" id="IPR018034">
    <property type="entry name" value="Kri1"/>
</dbReference>
<protein>
    <recommendedName>
        <fullName evidence="2">Protein KRI1 homolog</fullName>
    </recommendedName>
</protein>
<reference evidence="6" key="1">
    <citation type="submission" date="2020-01" db="EMBL/GenBank/DDBJ databases">
        <title>Draft genome sequence of the Termite Coptotermes fromosanus.</title>
        <authorList>
            <person name="Itakura S."/>
            <person name="Yosikawa Y."/>
            <person name="Umezawa K."/>
        </authorList>
    </citation>
    <scope>NUCLEOTIDE SEQUENCE [LARGE SCALE GENOMIC DNA]</scope>
</reference>
<dbReference type="Pfam" id="PF05178">
    <property type="entry name" value="Kri1"/>
    <property type="match status" value="1"/>
</dbReference>
<dbReference type="InterPro" id="IPR024626">
    <property type="entry name" value="Kri1-like_C"/>
</dbReference>
<comment type="similarity">
    <text evidence="1">Belongs to the KRI1 family.</text>
</comment>
<name>A0A6L2Q762_COPFO</name>
<accession>A0A6L2Q762</accession>
<evidence type="ECO:0000256" key="3">
    <source>
        <dbReference type="SAM" id="MobiDB-lite"/>
    </source>
</evidence>
<gene>
    <name evidence="5" type="ORF">Cfor_08305</name>
</gene>
<dbReference type="Proteomes" id="UP000502823">
    <property type="component" value="Unassembled WGS sequence"/>
</dbReference>
<evidence type="ECO:0000313" key="5">
    <source>
        <dbReference type="EMBL" id="GFG39352.1"/>
    </source>
</evidence>
<proteinExistence type="inferred from homology"/>
<evidence type="ECO:0000313" key="6">
    <source>
        <dbReference type="Proteomes" id="UP000502823"/>
    </source>
</evidence>
<evidence type="ECO:0000256" key="1">
    <source>
        <dbReference type="ARBA" id="ARBA00007473"/>
    </source>
</evidence>
<keyword evidence="6" id="KW-1185">Reference proteome</keyword>